<gene>
    <name evidence="1" type="ORF">M422DRAFT_248138</name>
</gene>
<organism evidence="1 2">
    <name type="scientific">Sphaerobolus stellatus (strain SS14)</name>
    <dbReference type="NCBI Taxonomy" id="990650"/>
    <lineage>
        <taxon>Eukaryota</taxon>
        <taxon>Fungi</taxon>
        <taxon>Dikarya</taxon>
        <taxon>Basidiomycota</taxon>
        <taxon>Agaricomycotina</taxon>
        <taxon>Agaricomycetes</taxon>
        <taxon>Phallomycetidae</taxon>
        <taxon>Geastrales</taxon>
        <taxon>Sphaerobolaceae</taxon>
        <taxon>Sphaerobolus</taxon>
    </lineage>
</organism>
<sequence>MSSSTQKPKVIGVGLGLTGIDDGYPGFGPDYHMRTIKEKGDSEEFHKWRKFSDGTAAVEYMHNLLDGYGAVRNIIQGIPGCQVHFISEEWDKLVEFLDIPEPSAEAF</sequence>
<proteinExistence type="predicted"/>
<accession>A0A0C9W5Z1</accession>
<keyword evidence="2" id="KW-1185">Reference proteome</keyword>
<evidence type="ECO:0000313" key="1">
    <source>
        <dbReference type="EMBL" id="KIJ47991.1"/>
    </source>
</evidence>
<protein>
    <submittedName>
        <fullName evidence="1">Uncharacterized protein</fullName>
    </submittedName>
</protein>
<dbReference type="EMBL" id="KN837099">
    <property type="protein sequence ID" value="KIJ47991.1"/>
    <property type="molecule type" value="Genomic_DNA"/>
</dbReference>
<dbReference type="Proteomes" id="UP000054279">
    <property type="component" value="Unassembled WGS sequence"/>
</dbReference>
<dbReference type="HOGENOM" id="CLU_2211645_0_0_1"/>
<dbReference type="AlphaFoldDB" id="A0A0C9W5Z1"/>
<name>A0A0C9W5Z1_SPHS4</name>
<evidence type="ECO:0000313" key="2">
    <source>
        <dbReference type="Proteomes" id="UP000054279"/>
    </source>
</evidence>
<reference evidence="1 2" key="1">
    <citation type="submission" date="2014-06" db="EMBL/GenBank/DDBJ databases">
        <title>Evolutionary Origins and Diversification of the Mycorrhizal Mutualists.</title>
        <authorList>
            <consortium name="DOE Joint Genome Institute"/>
            <consortium name="Mycorrhizal Genomics Consortium"/>
            <person name="Kohler A."/>
            <person name="Kuo A."/>
            <person name="Nagy L.G."/>
            <person name="Floudas D."/>
            <person name="Copeland A."/>
            <person name="Barry K.W."/>
            <person name="Cichocki N."/>
            <person name="Veneault-Fourrey C."/>
            <person name="LaButti K."/>
            <person name="Lindquist E.A."/>
            <person name="Lipzen A."/>
            <person name="Lundell T."/>
            <person name="Morin E."/>
            <person name="Murat C."/>
            <person name="Riley R."/>
            <person name="Ohm R."/>
            <person name="Sun H."/>
            <person name="Tunlid A."/>
            <person name="Henrissat B."/>
            <person name="Grigoriev I.V."/>
            <person name="Hibbett D.S."/>
            <person name="Martin F."/>
        </authorList>
    </citation>
    <scope>NUCLEOTIDE SEQUENCE [LARGE SCALE GENOMIC DNA]</scope>
    <source>
        <strain evidence="1 2">SS14</strain>
    </source>
</reference>